<evidence type="ECO:0000259" key="18">
    <source>
        <dbReference type="PROSITE" id="PS50862"/>
    </source>
</evidence>
<evidence type="ECO:0000256" key="15">
    <source>
        <dbReference type="PIRSR" id="PIRSR001529-1"/>
    </source>
</evidence>
<keyword evidence="9" id="KW-0648">Protein biosynthesis</keyword>
<dbReference type="GO" id="GO:0006434">
    <property type="term" value="P:seryl-tRNA aminoacylation"/>
    <property type="evidence" value="ECO:0007669"/>
    <property type="project" value="UniProtKB-UniRule"/>
</dbReference>
<keyword evidence="8 16" id="KW-0067">ATP-binding</keyword>
<organism evidence="19 20">
    <name type="scientific">Oceanipulchritudo coccoides</name>
    <dbReference type="NCBI Taxonomy" id="2706888"/>
    <lineage>
        <taxon>Bacteria</taxon>
        <taxon>Pseudomonadati</taxon>
        <taxon>Verrucomicrobiota</taxon>
        <taxon>Opitutia</taxon>
        <taxon>Puniceicoccales</taxon>
        <taxon>Oceanipulchritudinaceae</taxon>
        <taxon>Oceanipulchritudo</taxon>
    </lineage>
</organism>
<feature type="binding site" evidence="15">
    <location>
        <position position="380"/>
    </location>
    <ligand>
        <name>L-serine</name>
        <dbReference type="ChEBI" id="CHEBI:33384"/>
    </ligand>
</feature>
<dbReference type="RefSeq" id="WP_163962238.1">
    <property type="nucleotide sequence ID" value="NZ_JAAGNX010000001.1"/>
</dbReference>
<evidence type="ECO:0000256" key="1">
    <source>
        <dbReference type="ARBA" id="ARBA00004496"/>
    </source>
</evidence>
<comment type="catalytic activity">
    <reaction evidence="12">
        <text>tRNA(Sec) + L-serine + ATP = L-seryl-tRNA(Sec) + AMP + diphosphate + H(+)</text>
        <dbReference type="Rhea" id="RHEA:42580"/>
        <dbReference type="Rhea" id="RHEA-COMP:9742"/>
        <dbReference type="Rhea" id="RHEA-COMP:10128"/>
        <dbReference type="ChEBI" id="CHEBI:15378"/>
        <dbReference type="ChEBI" id="CHEBI:30616"/>
        <dbReference type="ChEBI" id="CHEBI:33019"/>
        <dbReference type="ChEBI" id="CHEBI:33384"/>
        <dbReference type="ChEBI" id="CHEBI:78442"/>
        <dbReference type="ChEBI" id="CHEBI:78533"/>
        <dbReference type="ChEBI" id="CHEBI:456215"/>
        <dbReference type="EC" id="6.1.1.11"/>
    </reaction>
</comment>
<keyword evidence="6 19" id="KW-0436">Ligase</keyword>
<dbReference type="Pfam" id="PF02403">
    <property type="entry name" value="Seryl_tRNA_N"/>
    <property type="match status" value="1"/>
</dbReference>
<feature type="binding site" evidence="15">
    <location>
        <position position="260"/>
    </location>
    <ligand>
        <name>L-serine</name>
        <dbReference type="ChEBI" id="CHEBI:33384"/>
    </ligand>
</feature>
<feature type="binding site" evidence="15">
    <location>
        <position position="283"/>
    </location>
    <ligand>
        <name>L-serine</name>
        <dbReference type="ChEBI" id="CHEBI:33384"/>
    </ligand>
</feature>
<evidence type="ECO:0000256" key="4">
    <source>
        <dbReference type="ARBA" id="ARBA00012840"/>
    </source>
</evidence>
<dbReference type="InterPro" id="IPR002314">
    <property type="entry name" value="aa-tRNA-synt_IIb"/>
</dbReference>
<dbReference type="InterPro" id="IPR015866">
    <property type="entry name" value="Ser-tRNA-synth_1_N"/>
</dbReference>
<evidence type="ECO:0000256" key="16">
    <source>
        <dbReference type="PIRSR" id="PIRSR001529-2"/>
    </source>
</evidence>
<dbReference type="PRINTS" id="PR00981">
    <property type="entry name" value="TRNASYNTHSER"/>
</dbReference>
<dbReference type="PANTHER" id="PTHR43697:SF1">
    <property type="entry name" value="SERINE--TRNA LIGASE"/>
    <property type="match status" value="1"/>
</dbReference>
<evidence type="ECO:0000256" key="14">
    <source>
        <dbReference type="NCBIfam" id="TIGR00414"/>
    </source>
</evidence>
<evidence type="ECO:0000256" key="10">
    <source>
        <dbReference type="ARBA" id="ARBA00023146"/>
    </source>
</evidence>
<protein>
    <recommendedName>
        <fullName evidence="11 14">Serine--tRNA ligase</fullName>
        <ecNumber evidence="4 14">6.1.1.11</ecNumber>
    </recommendedName>
</protein>
<dbReference type="PROSITE" id="PS50862">
    <property type="entry name" value="AA_TRNA_LIGASE_II"/>
    <property type="match status" value="1"/>
</dbReference>
<feature type="domain" description="Aminoacyl-transfer RNA synthetases class-II family profile" evidence="18">
    <location>
        <begin position="171"/>
        <end position="407"/>
    </location>
</feature>
<comment type="catalytic activity">
    <reaction evidence="13">
        <text>tRNA(Ser) + L-serine + ATP = L-seryl-tRNA(Ser) + AMP + diphosphate + H(+)</text>
        <dbReference type="Rhea" id="RHEA:12292"/>
        <dbReference type="Rhea" id="RHEA-COMP:9669"/>
        <dbReference type="Rhea" id="RHEA-COMP:9703"/>
        <dbReference type="ChEBI" id="CHEBI:15378"/>
        <dbReference type="ChEBI" id="CHEBI:30616"/>
        <dbReference type="ChEBI" id="CHEBI:33019"/>
        <dbReference type="ChEBI" id="CHEBI:33384"/>
        <dbReference type="ChEBI" id="CHEBI:78442"/>
        <dbReference type="ChEBI" id="CHEBI:78533"/>
        <dbReference type="ChEBI" id="CHEBI:456215"/>
        <dbReference type="EC" id="6.1.1.11"/>
    </reaction>
</comment>
<reference evidence="19 20" key="1">
    <citation type="submission" date="2020-02" db="EMBL/GenBank/DDBJ databases">
        <title>Albibacoteraceae fam. nov., the first described family within the subdivision 4 Verrucomicrobia.</title>
        <authorList>
            <person name="Xi F."/>
        </authorList>
    </citation>
    <scope>NUCLEOTIDE SEQUENCE [LARGE SCALE GENOMIC DNA]</scope>
    <source>
        <strain evidence="19 20">CK1056</strain>
    </source>
</reference>
<dbReference type="InterPro" id="IPR002317">
    <property type="entry name" value="Ser-tRNA-ligase_type_1"/>
</dbReference>
<dbReference type="GO" id="GO:0005524">
    <property type="term" value="F:ATP binding"/>
    <property type="evidence" value="ECO:0007669"/>
    <property type="project" value="UniProtKB-KW"/>
</dbReference>
<dbReference type="InterPro" id="IPR042103">
    <property type="entry name" value="SerRS_1_N_sf"/>
</dbReference>
<keyword evidence="10" id="KW-0030">Aminoacyl-tRNA synthetase</keyword>
<dbReference type="SUPFAM" id="SSF46589">
    <property type="entry name" value="tRNA-binding arm"/>
    <property type="match status" value="1"/>
</dbReference>
<dbReference type="AlphaFoldDB" id="A0A6B2LXP0"/>
<dbReference type="Proteomes" id="UP000478417">
    <property type="component" value="Unassembled WGS sequence"/>
</dbReference>
<evidence type="ECO:0000256" key="6">
    <source>
        <dbReference type="ARBA" id="ARBA00022598"/>
    </source>
</evidence>
<evidence type="ECO:0000256" key="3">
    <source>
        <dbReference type="ARBA" id="ARBA00010728"/>
    </source>
</evidence>
<name>A0A6B2LXP0_9BACT</name>
<dbReference type="PIRSF" id="PIRSF001529">
    <property type="entry name" value="Ser-tRNA-synth_IIa"/>
    <property type="match status" value="1"/>
</dbReference>
<dbReference type="Gene3D" id="1.10.287.40">
    <property type="entry name" value="Serine-tRNA synthetase, tRNA binding domain"/>
    <property type="match status" value="1"/>
</dbReference>
<dbReference type="Gene3D" id="3.30.930.10">
    <property type="entry name" value="Bira Bifunctional Protein, Domain 2"/>
    <property type="match status" value="1"/>
</dbReference>
<keyword evidence="5" id="KW-0963">Cytoplasm</keyword>
<dbReference type="NCBIfam" id="TIGR00414">
    <property type="entry name" value="serS"/>
    <property type="match status" value="1"/>
</dbReference>
<dbReference type="PANTHER" id="PTHR43697">
    <property type="entry name" value="SERYL-TRNA SYNTHETASE"/>
    <property type="match status" value="1"/>
</dbReference>
<dbReference type="Pfam" id="PF00587">
    <property type="entry name" value="tRNA-synt_2b"/>
    <property type="match status" value="1"/>
</dbReference>
<keyword evidence="17" id="KW-0175">Coiled coil</keyword>
<gene>
    <name evidence="19" type="primary">serS</name>
    <name evidence="19" type="ORF">G0Q06_02765</name>
</gene>
<evidence type="ECO:0000256" key="11">
    <source>
        <dbReference type="ARBA" id="ARBA00039158"/>
    </source>
</evidence>
<comment type="subcellular location">
    <subcellularLocation>
        <location evidence="1">Cytoplasm</location>
    </subcellularLocation>
</comment>
<keyword evidence="7" id="KW-0547">Nucleotide-binding</keyword>
<evidence type="ECO:0000256" key="17">
    <source>
        <dbReference type="SAM" id="Coils"/>
    </source>
</evidence>
<dbReference type="SUPFAM" id="SSF55681">
    <property type="entry name" value="Class II aaRS and biotin synthetases"/>
    <property type="match status" value="1"/>
</dbReference>
<feature type="coiled-coil region" evidence="17">
    <location>
        <begin position="41"/>
        <end position="95"/>
    </location>
</feature>
<keyword evidence="20" id="KW-1185">Reference proteome</keyword>
<dbReference type="GO" id="GO:0004828">
    <property type="term" value="F:serine-tRNA ligase activity"/>
    <property type="evidence" value="ECO:0007669"/>
    <property type="project" value="UniProtKB-UniRule"/>
</dbReference>
<evidence type="ECO:0000313" key="20">
    <source>
        <dbReference type="Proteomes" id="UP000478417"/>
    </source>
</evidence>
<dbReference type="EMBL" id="JAAGNX010000001">
    <property type="protein sequence ID" value="NDV61368.1"/>
    <property type="molecule type" value="Genomic_DNA"/>
</dbReference>
<evidence type="ECO:0000256" key="13">
    <source>
        <dbReference type="ARBA" id="ARBA00048823"/>
    </source>
</evidence>
<evidence type="ECO:0000256" key="2">
    <source>
        <dbReference type="ARBA" id="ARBA00005045"/>
    </source>
</evidence>
<dbReference type="EC" id="6.1.1.11" evidence="4 14"/>
<dbReference type="GO" id="GO:0005737">
    <property type="term" value="C:cytoplasm"/>
    <property type="evidence" value="ECO:0007669"/>
    <property type="project" value="UniProtKB-SubCell"/>
</dbReference>
<accession>A0A6B2LXP0</accession>
<feature type="binding site" evidence="16">
    <location>
        <begin position="276"/>
        <end position="279"/>
    </location>
    <ligand>
        <name>ATP</name>
        <dbReference type="ChEBI" id="CHEBI:30616"/>
    </ligand>
</feature>
<evidence type="ECO:0000256" key="8">
    <source>
        <dbReference type="ARBA" id="ARBA00022840"/>
    </source>
</evidence>
<comment type="similarity">
    <text evidence="3">Belongs to the class-II aminoacyl-tRNA synthetase family. Type-1 seryl-tRNA synthetase subfamily.</text>
</comment>
<sequence>MLDLRFFRENQETIRAGIARKKFSCDLDVVMELDERRRTIIRDAEEKRAAQKAANAEMAKLDKGSDAFKAKLEEMRGLAQQVKALQSQQAEVETEWDAAYLAVPNIPDPSVPDGESEDDNVVFHSHGDVEAVSPDAAPHYDISWFSHYVDLERGTKITGAGWPVFRGQMARLVRSLLDFFLEENTRAGFEEIHPPLCVNPASAMATGALPDKEGQMYHVLEDNLYLIPTAEVPVTNFYRDEVVSTDSLPLKACAYSPCFRREAGSYGKDVRGLNRVHQFDKVELVEWVHPEKGAEALEELREHIQMLVEKLGLPYRTLLMCSKDIGFPHAKQYDVEVWAGGQKRWLEVSSASWFTDFQARRANIRFRDENGKLQVVHTLNGSGLAIPRVLAAILENNLQADGSVLLPDALVPHFGSDRLTPPGA</sequence>
<dbReference type="InterPro" id="IPR010978">
    <property type="entry name" value="tRNA-bd_arm"/>
</dbReference>
<comment type="caution">
    <text evidence="19">The sequence shown here is derived from an EMBL/GenBank/DDBJ whole genome shotgun (WGS) entry which is preliminary data.</text>
</comment>
<comment type="pathway">
    <text evidence="2">Aminoacyl-tRNA biosynthesis; selenocysteinyl-tRNA(Sec) biosynthesis; L-seryl-tRNA(Sec) from L-serine and tRNA(Sec): step 1/1.</text>
</comment>
<dbReference type="InterPro" id="IPR045864">
    <property type="entry name" value="aa-tRNA-synth_II/BPL/LPL"/>
</dbReference>
<feature type="binding site" evidence="16">
    <location>
        <begin position="347"/>
        <end position="350"/>
    </location>
    <ligand>
        <name>ATP</name>
        <dbReference type="ChEBI" id="CHEBI:30616"/>
    </ligand>
</feature>
<feature type="binding site" evidence="15">
    <location>
        <position position="229"/>
    </location>
    <ligand>
        <name>L-serine</name>
        <dbReference type="ChEBI" id="CHEBI:33384"/>
    </ligand>
</feature>
<evidence type="ECO:0000256" key="9">
    <source>
        <dbReference type="ARBA" id="ARBA00022917"/>
    </source>
</evidence>
<proteinExistence type="inferred from homology"/>
<evidence type="ECO:0000256" key="5">
    <source>
        <dbReference type="ARBA" id="ARBA00022490"/>
    </source>
</evidence>
<feature type="binding site" evidence="16">
    <location>
        <begin position="260"/>
        <end position="262"/>
    </location>
    <ligand>
        <name>ATP</name>
        <dbReference type="ChEBI" id="CHEBI:30616"/>
    </ligand>
</feature>
<evidence type="ECO:0000313" key="19">
    <source>
        <dbReference type="EMBL" id="NDV61368.1"/>
    </source>
</evidence>
<evidence type="ECO:0000256" key="12">
    <source>
        <dbReference type="ARBA" id="ARBA00047929"/>
    </source>
</evidence>
<evidence type="ECO:0000256" key="7">
    <source>
        <dbReference type="ARBA" id="ARBA00022741"/>
    </source>
</evidence>
<dbReference type="InterPro" id="IPR006195">
    <property type="entry name" value="aa-tRNA-synth_II"/>
</dbReference>